<gene>
    <name evidence="10" type="ORF">GCM10010917_18700</name>
</gene>
<sequence length="262" mass="27725">MILNTLRPIRIVLAEDQLLIRESLRFILNHQEDMEVVGEAGDGEEAVAVARQTLPDLMLMDVQMPKATGLEATAEIVKQLPGVKIVLLTTFDIQEYVFDGIRAGACGYLLKDTPTKELLSNIRAISAGAALFNSKQAGSVMSQVIALNRPQAGSGTKGEGAPPVDGTQGLSAAGQPSAGSPGFSVSGNGGDGEAPLLVEPLTEREKEVLQQMGYGKKNAEIAVTLFVSEGTVKTHVHNIIQKLGARDRTQAVVLAIRCGLID</sequence>
<dbReference type="PROSITE" id="PS50110">
    <property type="entry name" value="RESPONSE_REGULATORY"/>
    <property type="match status" value="1"/>
</dbReference>
<dbReference type="SMART" id="SM00448">
    <property type="entry name" value="REC"/>
    <property type="match status" value="1"/>
</dbReference>
<keyword evidence="1 6" id="KW-0597">Phosphoprotein</keyword>
<feature type="modified residue" description="4-aspartylphosphate" evidence="6">
    <location>
        <position position="61"/>
    </location>
</feature>
<dbReference type="PROSITE" id="PS00622">
    <property type="entry name" value="HTH_LUXR_1"/>
    <property type="match status" value="1"/>
</dbReference>
<keyword evidence="5" id="KW-0804">Transcription</keyword>
<dbReference type="InterPro" id="IPR036388">
    <property type="entry name" value="WH-like_DNA-bd_sf"/>
</dbReference>
<dbReference type="SUPFAM" id="SSF46894">
    <property type="entry name" value="C-terminal effector domain of the bipartite response regulators"/>
    <property type="match status" value="1"/>
</dbReference>
<dbReference type="InterPro" id="IPR011006">
    <property type="entry name" value="CheY-like_superfamily"/>
</dbReference>
<evidence type="ECO:0000313" key="11">
    <source>
        <dbReference type="Proteomes" id="UP000609323"/>
    </source>
</evidence>
<dbReference type="SUPFAM" id="SSF52172">
    <property type="entry name" value="CheY-like"/>
    <property type="match status" value="1"/>
</dbReference>
<evidence type="ECO:0000256" key="2">
    <source>
        <dbReference type="ARBA" id="ARBA00023012"/>
    </source>
</evidence>
<dbReference type="InterPro" id="IPR000792">
    <property type="entry name" value="Tscrpt_reg_LuxR_C"/>
</dbReference>
<dbReference type="CDD" id="cd06170">
    <property type="entry name" value="LuxR_C_like"/>
    <property type="match status" value="1"/>
</dbReference>
<evidence type="ECO:0000313" key="10">
    <source>
        <dbReference type="EMBL" id="GGA33724.1"/>
    </source>
</evidence>
<keyword evidence="11" id="KW-1185">Reference proteome</keyword>
<dbReference type="RefSeq" id="WP_094094907.1">
    <property type="nucleotide sequence ID" value="NZ_CP022584.1"/>
</dbReference>
<evidence type="ECO:0000256" key="7">
    <source>
        <dbReference type="SAM" id="MobiDB-lite"/>
    </source>
</evidence>
<proteinExistence type="predicted"/>
<evidence type="ECO:0000256" key="6">
    <source>
        <dbReference type="PROSITE-ProRule" id="PRU00169"/>
    </source>
</evidence>
<dbReference type="InterPro" id="IPR039420">
    <property type="entry name" value="WalR-like"/>
</dbReference>
<dbReference type="GO" id="GO:0003677">
    <property type="term" value="F:DNA binding"/>
    <property type="evidence" value="ECO:0007669"/>
    <property type="project" value="UniProtKB-KW"/>
</dbReference>
<dbReference type="Pfam" id="PF00196">
    <property type="entry name" value="GerE"/>
    <property type="match status" value="1"/>
</dbReference>
<dbReference type="EMBL" id="BMHF01000005">
    <property type="protein sequence ID" value="GGA33724.1"/>
    <property type="molecule type" value="Genomic_DNA"/>
</dbReference>
<dbReference type="InterPro" id="IPR058245">
    <property type="entry name" value="NreC/VraR/RcsB-like_REC"/>
</dbReference>
<evidence type="ECO:0000256" key="5">
    <source>
        <dbReference type="ARBA" id="ARBA00023163"/>
    </source>
</evidence>
<evidence type="ECO:0000259" key="9">
    <source>
        <dbReference type="PROSITE" id="PS50110"/>
    </source>
</evidence>
<keyword evidence="2" id="KW-0902">Two-component regulatory system</keyword>
<evidence type="ECO:0000259" key="8">
    <source>
        <dbReference type="PROSITE" id="PS50043"/>
    </source>
</evidence>
<dbReference type="PANTHER" id="PTHR43214">
    <property type="entry name" value="TWO-COMPONENT RESPONSE REGULATOR"/>
    <property type="match status" value="1"/>
</dbReference>
<accession>A0ABQ1FZK8</accession>
<feature type="domain" description="HTH luxR-type" evidence="8">
    <location>
        <begin position="194"/>
        <end position="259"/>
    </location>
</feature>
<evidence type="ECO:0000256" key="3">
    <source>
        <dbReference type="ARBA" id="ARBA00023015"/>
    </source>
</evidence>
<dbReference type="PANTHER" id="PTHR43214:SF24">
    <property type="entry name" value="TRANSCRIPTIONAL REGULATORY PROTEIN NARL-RELATED"/>
    <property type="match status" value="1"/>
</dbReference>
<evidence type="ECO:0000256" key="4">
    <source>
        <dbReference type="ARBA" id="ARBA00023125"/>
    </source>
</evidence>
<dbReference type="PROSITE" id="PS50043">
    <property type="entry name" value="HTH_LUXR_2"/>
    <property type="match status" value="1"/>
</dbReference>
<dbReference type="CDD" id="cd17535">
    <property type="entry name" value="REC_NarL-like"/>
    <property type="match status" value="1"/>
</dbReference>
<dbReference type="Gene3D" id="1.10.10.10">
    <property type="entry name" value="Winged helix-like DNA-binding domain superfamily/Winged helix DNA-binding domain"/>
    <property type="match status" value="1"/>
</dbReference>
<keyword evidence="4 10" id="KW-0238">DNA-binding</keyword>
<organism evidence="10 11">
    <name type="scientific">Paenibacillus physcomitrellae</name>
    <dbReference type="NCBI Taxonomy" id="1619311"/>
    <lineage>
        <taxon>Bacteria</taxon>
        <taxon>Bacillati</taxon>
        <taxon>Bacillota</taxon>
        <taxon>Bacilli</taxon>
        <taxon>Bacillales</taxon>
        <taxon>Paenibacillaceae</taxon>
        <taxon>Paenibacillus</taxon>
    </lineage>
</organism>
<feature type="domain" description="Response regulatory" evidence="9">
    <location>
        <begin position="10"/>
        <end position="126"/>
    </location>
</feature>
<feature type="region of interest" description="Disordered" evidence="7">
    <location>
        <begin position="151"/>
        <end position="189"/>
    </location>
</feature>
<dbReference type="PRINTS" id="PR00038">
    <property type="entry name" value="HTHLUXR"/>
</dbReference>
<dbReference type="InterPro" id="IPR001789">
    <property type="entry name" value="Sig_transdc_resp-reg_receiver"/>
</dbReference>
<reference evidence="11" key="1">
    <citation type="journal article" date="2019" name="Int. J. Syst. Evol. Microbiol.">
        <title>The Global Catalogue of Microorganisms (GCM) 10K type strain sequencing project: providing services to taxonomists for standard genome sequencing and annotation.</title>
        <authorList>
            <consortium name="The Broad Institute Genomics Platform"/>
            <consortium name="The Broad Institute Genome Sequencing Center for Infectious Disease"/>
            <person name="Wu L."/>
            <person name="Ma J."/>
        </authorList>
    </citation>
    <scope>NUCLEOTIDE SEQUENCE [LARGE SCALE GENOMIC DNA]</scope>
    <source>
        <strain evidence="11">CGMCC 1.15044</strain>
    </source>
</reference>
<dbReference type="SMART" id="SM00421">
    <property type="entry name" value="HTH_LUXR"/>
    <property type="match status" value="1"/>
</dbReference>
<dbReference type="Proteomes" id="UP000609323">
    <property type="component" value="Unassembled WGS sequence"/>
</dbReference>
<protein>
    <submittedName>
        <fullName evidence="10">DNA-binding response regulator</fullName>
    </submittedName>
</protein>
<dbReference type="Gene3D" id="3.40.50.2300">
    <property type="match status" value="1"/>
</dbReference>
<comment type="caution">
    <text evidence="10">The sequence shown here is derived from an EMBL/GenBank/DDBJ whole genome shotgun (WGS) entry which is preliminary data.</text>
</comment>
<name>A0ABQ1FZK8_9BACL</name>
<dbReference type="Pfam" id="PF00072">
    <property type="entry name" value="Response_reg"/>
    <property type="match status" value="1"/>
</dbReference>
<evidence type="ECO:0000256" key="1">
    <source>
        <dbReference type="ARBA" id="ARBA00022553"/>
    </source>
</evidence>
<keyword evidence="3" id="KW-0805">Transcription regulation</keyword>
<dbReference type="InterPro" id="IPR016032">
    <property type="entry name" value="Sig_transdc_resp-reg_C-effctor"/>
</dbReference>